<dbReference type="PROSITE" id="PS50890">
    <property type="entry name" value="PUA"/>
    <property type="match status" value="1"/>
</dbReference>
<dbReference type="GO" id="GO:0004349">
    <property type="term" value="F:glutamate 5-kinase activity"/>
    <property type="evidence" value="ECO:0007669"/>
    <property type="project" value="UniProtKB-UniRule"/>
</dbReference>
<dbReference type="HOGENOM" id="CLU_025400_2_0_0"/>
<proteinExistence type="inferred from homology"/>
<dbReference type="InterPro" id="IPR019797">
    <property type="entry name" value="Glutamate_5-kinase_CS"/>
</dbReference>
<evidence type="ECO:0000256" key="2">
    <source>
        <dbReference type="ARBA" id="ARBA00022605"/>
    </source>
</evidence>
<dbReference type="GO" id="GO:0005524">
    <property type="term" value="F:ATP binding"/>
    <property type="evidence" value="ECO:0007669"/>
    <property type="project" value="UniProtKB-KW"/>
</dbReference>
<dbReference type="STRING" id="869210.Marky_1887"/>
<dbReference type="Gene3D" id="2.30.130.10">
    <property type="entry name" value="PUA domain"/>
    <property type="match status" value="1"/>
</dbReference>
<comment type="function">
    <text evidence="8">Catalyzes the transfer of a phosphate group to glutamate to form L-glutamate 5-phosphate.</text>
</comment>
<dbReference type="KEGG" id="mhd:Marky_1887"/>
<accession>F2NR40</accession>
<dbReference type="InterPro" id="IPR005715">
    <property type="entry name" value="Glu_5kinase/COase_Synthase"/>
</dbReference>
<comment type="pathway">
    <text evidence="8">Amino-acid biosynthesis; L-proline biosynthesis; L-glutamate 5-semialdehyde from L-glutamate: step 1/2.</text>
</comment>
<dbReference type="InterPro" id="IPR002478">
    <property type="entry name" value="PUA"/>
</dbReference>
<dbReference type="CDD" id="cd21157">
    <property type="entry name" value="PUA_G5K"/>
    <property type="match status" value="1"/>
</dbReference>
<dbReference type="PANTHER" id="PTHR43654">
    <property type="entry name" value="GLUTAMATE 5-KINASE"/>
    <property type="match status" value="1"/>
</dbReference>
<feature type="domain" description="PUA" evidence="9">
    <location>
        <begin position="290"/>
        <end position="373"/>
    </location>
</feature>
<reference evidence="10 11" key="1">
    <citation type="journal article" date="2012" name="Stand. Genomic Sci.">
        <title>Complete genome sequence of the aerobic, heterotroph Marinithermus hydrothermalis type strain (T1(T)) from a deep-sea hydrothermal vent chimney.</title>
        <authorList>
            <person name="Copeland A."/>
            <person name="Gu W."/>
            <person name="Yasawong M."/>
            <person name="Lapidus A."/>
            <person name="Lucas S."/>
            <person name="Deshpande S."/>
            <person name="Pagani I."/>
            <person name="Tapia R."/>
            <person name="Cheng J.F."/>
            <person name="Goodwin L.A."/>
            <person name="Pitluck S."/>
            <person name="Liolios K."/>
            <person name="Ivanova N."/>
            <person name="Mavromatis K."/>
            <person name="Mikhailova N."/>
            <person name="Pati A."/>
            <person name="Chen A."/>
            <person name="Palaniappan K."/>
            <person name="Land M."/>
            <person name="Pan C."/>
            <person name="Brambilla E.M."/>
            <person name="Rohde M."/>
            <person name="Tindall B.J."/>
            <person name="Sikorski J."/>
            <person name="Goker M."/>
            <person name="Detter J.C."/>
            <person name="Bristow J."/>
            <person name="Eisen J.A."/>
            <person name="Markowitz V."/>
            <person name="Hugenholtz P."/>
            <person name="Kyrpides N.C."/>
            <person name="Klenk H.P."/>
            <person name="Woyke T."/>
        </authorList>
    </citation>
    <scope>NUCLEOTIDE SEQUENCE [LARGE SCALE GENOMIC DNA]</scope>
    <source>
        <strain evidence="11">DSM 14884 / JCM 11576 / T1</strain>
    </source>
</reference>
<evidence type="ECO:0000259" key="9">
    <source>
        <dbReference type="SMART" id="SM00359"/>
    </source>
</evidence>
<dbReference type="GO" id="GO:0005829">
    <property type="term" value="C:cytosol"/>
    <property type="evidence" value="ECO:0007669"/>
    <property type="project" value="TreeGrafter"/>
</dbReference>
<dbReference type="eggNOG" id="COG0263">
    <property type="taxonomic scope" value="Bacteria"/>
</dbReference>
<dbReference type="PROSITE" id="PS00902">
    <property type="entry name" value="GLUTAMATE_5_KINASE"/>
    <property type="match status" value="1"/>
</dbReference>
<dbReference type="InterPro" id="IPR041739">
    <property type="entry name" value="G5K_ProB"/>
</dbReference>
<evidence type="ECO:0000313" key="11">
    <source>
        <dbReference type="Proteomes" id="UP000007030"/>
    </source>
</evidence>
<dbReference type="EMBL" id="CP002630">
    <property type="protein sequence ID" value="AEB12618.1"/>
    <property type="molecule type" value="Genomic_DNA"/>
</dbReference>
<dbReference type="GO" id="GO:0055129">
    <property type="term" value="P:L-proline biosynthetic process"/>
    <property type="evidence" value="ECO:0007669"/>
    <property type="project" value="UniProtKB-UniRule"/>
</dbReference>
<dbReference type="Proteomes" id="UP000007030">
    <property type="component" value="Chromosome"/>
</dbReference>
<evidence type="ECO:0000256" key="6">
    <source>
        <dbReference type="ARBA" id="ARBA00022777"/>
    </source>
</evidence>
<evidence type="ECO:0000256" key="1">
    <source>
        <dbReference type="ARBA" id="ARBA00022490"/>
    </source>
</evidence>
<dbReference type="PRINTS" id="PR00474">
    <property type="entry name" value="GLU5KINASE"/>
</dbReference>
<keyword evidence="6 8" id="KW-0418">Kinase</keyword>
<organism evidence="10 11">
    <name type="scientific">Marinithermus hydrothermalis (strain DSM 14884 / JCM 11576 / T1)</name>
    <dbReference type="NCBI Taxonomy" id="869210"/>
    <lineage>
        <taxon>Bacteria</taxon>
        <taxon>Thermotogati</taxon>
        <taxon>Deinococcota</taxon>
        <taxon>Deinococci</taxon>
        <taxon>Thermales</taxon>
        <taxon>Thermaceae</taxon>
        <taxon>Marinithermus</taxon>
    </lineage>
</organism>
<evidence type="ECO:0000313" key="10">
    <source>
        <dbReference type="EMBL" id="AEB12618.1"/>
    </source>
</evidence>
<keyword evidence="4 8" id="KW-0808">Transferase</keyword>
<feature type="binding site" evidence="8">
    <location>
        <position position="162"/>
    </location>
    <ligand>
        <name>substrate</name>
    </ligand>
</feature>
<feature type="binding site" evidence="8">
    <location>
        <begin position="182"/>
        <end position="183"/>
    </location>
    <ligand>
        <name>ATP</name>
        <dbReference type="ChEBI" id="CHEBI:30616"/>
    </ligand>
</feature>
<dbReference type="FunFam" id="3.40.1160.10:FF:000018">
    <property type="entry name" value="Glutamate 5-kinase"/>
    <property type="match status" value="1"/>
</dbReference>
<dbReference type="InterPro" id="IPR036974">
    <property type="entry name" value="PUA_sf"/>
</dbReference>
<dbReference type="InterPro" id="IPR001048">
    <property type="entry name" value="Asp/Glu/Uridylate_kinase"/>
</dbReference>
<feature type="binding site" evidence="8">
    <location>
        <position position="63"/>
    </location>
    <ligand>
        <name>substrate</name>
    </ligand>
</feature>
<feature type="binding site" evidence="8">
    <location>
        <position position="150"/>
    </location>
    <ligand>
        <name>substrate</name>
    </ligand>
</feature>
<keyword evidence="2 8" id="KW-0028">Amino-acid biosynthesis</keyword>
<dbReference type="UniPathway" id="UPA00098">
    <property type="reaction ID" value="UER00359"/>
</dbReference>
<dbReference type="HAMAP" id="MF_00456">
    <property type="entry name" value="ProB"/>
    <property type="match status" value="1"/>
</dbReference>
<protein>
    <recommendedName>
        <fullName evidence="8">Glutamate 5-kinase</fullName>
        <ecNumber evidence="8">2.7.2.11</ecNumber>
    </recommendedName>
    <alternativeName>
        <fullName evidence="8">Gamma-glutamyl kinase</fullName>
        <shortName evidence="8">GK</shortName>
    </alternativeName>
</protein>
<dbReference type="NCBIfam" id="TIGR01027">
    <property type="entry name" value="proB"/>
    <property type="match status" value="1"/>
</dbReference>
<dbReference type="FunFam" id="2.30.130.10:FF:000007">
    <property type="entry name" value="Glutamate 5-kinase"/>
    <property type="match status" value="1"/>
</dbReference>
<keyword evidence="3 8" id="KW-0641">Proline biosynthesis</keyword>
<dbReference type="OrthoDB" id="9804434at2"/>
<dbReference type="PANTHER" id="PTHR43654:SF1">
    <property type="entry name" value="ISOPENTENYL PHOSPHATE KINASE"/>
    <property type="match status" value="1"/>
</dbReference>
<dbReference type="EC" id="2.7.2.11" evidence="8"/>
<dbReference type="SUPFAM" id="SSF53633">
    <property type="entry name" value="Carbamate kinase-like"/>
    <property type="match status" value="1"/>
</dbReference>
<dbReference type="Gene3D" id="3.40.1160.10">
    <property type="entry name" value="Acetylglutamate kinase-like"/>
    <property type="match status" value="1"/>
</dbReference>
<sequence>MATAPLDPQARHALFTQARRVVVKVGSAALAGEAGLNPERIDRLAAELAALGQAGREVILVSSGAIAAGTRKIGLPRRPASIPEKQAAAAVGQSALVQAWEDAFRKHGRSVAQLLLTADDLAHRHRYLNARNTLNTLLAWGVVPLINENDTVMVDEIQFGDNDHLATLIAGLVGADLLVILSDVDALYDADPRQNPAARPIRWVPRVDGRLLRAAGEAPSAVGRGGMRSKLLAAKKCLDAGIPLLLASGRQPGVLEAAFAGLEVGTLFWSGERRYSGKKLWLAQLPRPQGEVVVDAGAARALRTAGTSLLPVGVRAVRGVFGVGAPVRVVDEDGRLVGIGLTQYAAADLERIKGRRTHEIAAVLGHNPSDEVIHRDNFALAEELVDAE</sequence>
<dbReference type="InterPro" id="IPR011529">
    <property type="entry name" value="Glu_5kinase"/>
</dbReference>
<keyword evidence="5 8" id="KW-0547">Nucleotide-binding</keyword>
<evidence type="ECO:0000256" key="8">
    <source>
        <dbReference type="HAMAP-Rule" id="MF_00456"/>
    </source>
</evidence>
<dbReference type="SUPFAM" id="SSF88697">
    <property type="entry name" value="PUA domain-like"/>
    <property type="match status" value="1"/>
</dbReference>
<evidence type="ECO:0000256" key="4">
    <source>
        <dbReference type="ARBA" id="ARBA00022679"/>
    </source>
</evidence>
<dbReference type="SMART" id="SM00359">
    <property type="entry name" value="PUA"/>
    <property type="match status" value="1"/>
</dbReference>
<keyword evidence="11" id="KW-1185">Reference proteome</keyword>
<dbReference type="Pfam" id="PF00696">
    <property type="entry name" value="AA_kinase"/>
    <property type="match status" value="1"/>
</dbReference>
<dbReference type="PIRSF" id="PIRSF000729">
    <property type="entry name" value="GK"/>
    <property type="match status" value="1"/>
</dbReference>
<keyword evidence="1 8" id="KW-0963">Cytoplasm</keyword>
<comment type="caution">
    <text evidence="8">Lacks conserved residue(s) required for the propagation of feature annotation.</text>
</comment>
<keyword evidence="7 8" id="KW-0067">ATP-binding</keyword>
<gene>
    <name evidence="8" type="primary">proB</name>
    <name evidence="10" type="ordered locus">Marky_1887</name>
</gene>
<dbReference type="Pfam" id="PF01472">
    <property type="entry name" value="PUA"/>
    <property type="match status" value="1"/>
</dbReference>
<dbReference type="InterPro" id="IPR001057">
    <property type="entry name" value="Glu/AcGlu_kinase"/>
</dbReference>
<name>F2NR40_MARHT</name>
<dbReference type="RefSeq" id="WP_013704664.1">
    <property type="nucleotide sequence ID" value="NC_015387.1"/>
</dbReference>
<comment type="subcellular location">
    <subcellularLocation>
        <location evidence="8">Cytoplasm</location>
    </subcellularLocation>
</comment>
<dbReference type="GO" id="GO:0003723">
    <property type="term" value="F:RNA binding"/>
    <property type="evidence" value="ECO:0007669"/>
    <property type="project" value="InterPro"/>
</dbReference>
<evidence type="ECO:0000256" key="7">
    <source>
        <dbReference type="ARBA" id="ARBA00022840"/>
    </source>
</evidence>
<dbReference type="AlphaFoldDB" id="F2NR40"/>
<dbReference type="CDD" id="cd04242">
    <property type="entry name" value="AAK_G5K_ProB"/>
    <property type="match status" value="1"/>
</dbReference>
<evidence type="ECO:0000256" key="5">
    <source>
        <dbReference type="ARBA" id="ARBA00022741"/>
    </source>
</evidence>
<evidence type="ECO:0000256" key="3">
    <source>
        <dbReference type="ARBA" id="ARBA00022650"/>
    </source>
</evidence>
<comment type="similarity">
    <text evidence="8">Belongs to the glutamate 5-kinase family.</text>
</comment>
<dbReference type="InterPro" id="IPR015947">
    <property type="entry name" value="PUA-like_sf"/>
</dbReference>
<feature type="binding site" evidence="8">
    <location>
        <position position="24"/>
    </location>
    <ligand>
        <name>ATP</name>
        <dbReference type="ChEBI" id="CHEBI:30616"/>
    </ligand>
</feature>
<comment type="catalytic activity">
    <reaction evidence="8">
        <text>L-glutamate + ATP = L-glutamyl 5-phosphate + ADP</text>
        <dbReference type="Rhea" id="RHEA:14877"/>
        <dbReference type="ChEBI" id="CHEBI:29985"/>
        <dbReference type="ChEBI" id="CHEBI:30616"/>
        <dbReference type="ChEBI" id="CHEBI:58274"/>
        <dbReference type="ChEBI" id="CHEBI:456216"/>
        <dbReference type="EC" id="2.7.2.11"/>
    </reaction>
</comment>
<dbReference type="InterPro" id="IPR036393">
    <property type="entry name" value="AceGlu_kinase-like_sf"/>
</dbReference>